<feature type="domain" description="PASTA" evidence="12">
    <location>
        <begin position="352"/>
        <end position="418"/>
    </location>
</feature>
<keyword evidence="10" id="KW-0812">Transmembrane</keyword>
<dbReference type="SMART" id="SM00740">
    <property type="entry name" value="PASTA"/>
    <property type="match status" value="3"/>
</dbReference>
<dbReference type="Proteomes" id="UP000461585">
    <property type="component" value="Unassembled WGS sequence"/>
</dbReference>
<comment type="catalytic activity">
    <reaction evidence="7">
        <text>L-threonyl-[protein] + ATP = O-phospho-L-threonyl-[protein] + ADP + H(+)</text>
        <dbReference type="Rhea" id="RHEA:46608"/>
        <dbReference type="Rhea" id="RHEA-COMP:11060"/>
        <dbReference type="Rhea" id="RHEA-COMP:11605"/>
        <dbReference type="ChEBI" id="CHEBI:15378"/>
        <dbReference type="ChEBI" id="CHEBI:30013"/>
        <dbReference type="ChEBI" id="CHEBI:30616"/>
        <dbReference type="ChEBI" id="CHEBI:61977"/>
        <dbReference type="ChEBI" id="CHEBI:456216"/>
        <dbReference type="EC" id="2.7.11.1"/>
    </reaction>
</comment>
<dbReference type="PROSITE" id="PS00107">
    <property type="entry name" value="PROTEIN_KINASE_ATP"/>
    <property type="match status" value="1"/>
</dbReference>
<evidence type="ECO:0000256" key="1">
    <source>
        <dbReference type="ARBA" id="ARBA00012513"/>
    </source>
</evidence>
<dbReference type="NCBIfam" id="NF033483">
    <property type="entry name" value="PknB_PASTA_kin"/>
    <property type="match status" value="1"/>
</dbReference>
<keyword evidence="10" id="KW-1133">Transmembrane helix</keyword>
<comment type="caution">
    <text evidence="13">The sequence shown here is derived from an EMBL/GenBank/DDBJ whole genome shotgun (WGS) entry which is preliminary data.</text>
</comment>
<evidence type="ECO:0000256" key="2">
    <source>
        <dbReference type="ARBA" id="ARBA00022527"/>
    </source>
</evidence>
<dbReference type="RefSeq" id="WP_162369613.1">
    <property type="nucleotide sequence ID" value="NZ_JAAEEH010000007.1"/>
</dbReference>
<dbReference type="InterPro" id="IPR008271">
    <property type="entry name" value="Ser/Thr_kinase_AS"/>
</dbReference>
<dbReference type="CDD" id="cd14014">
    <property type="entry name" value="STKc_PknB_like"/>
    <property type="match status" value="1"/>
</dbReference>
<dbReference type="PROSITE" id="PS51178">
    <property type="entry name" value="PASTA"/>
    <property type="match status" value="3"/>
</dbReference>
<sequence length="639" mass="70161">MLLQPGTMLNNRYEIMEKIGSGGMSVVYKAKCTKLQRFVAVKVLREEYAQDLEFVKRFKVEAQSAASLSHGNIVNIYDVGNEGSLHFIVMEYLEGKTLKEKILEKGVLEEGEILRVGAAIASALSHAHANHIIHRDIKPQNIIITNDGKAKVADFGIARVSSDATIAVSEVTSGSVHYMAPEQVRGGYCDEKSDIYSLGVLLYEMAVGHPPFDADTAVTVAIKHLNETPPSPRELNPEISCALESIIQKSMEKKPMNRYPTAIALLEDLKRAKDFPDTFIRSKADGETYETVMLSTGQMRHIWDENEVMEHAEGRNKKAETAIMAAGAVAALLIVSVIMFFVLRYVNQDLIAKEITVPAVEGLELEEAKSLLQAQGLPYLVTSTEYSGTVPSNSVISQLPKGLTVLEEPVQVQLVLSKGQQMIQVPDVQRVNYQDARQQLEDLGLRTSLQNIHHDTVPVGIVIEQYPGPGRSIPFQTEVVLKVSQGREVKKIKVPDVQGMKEADAVSALNGSGLKVGNVSHAFHDTVEEGRVIGMSTSAGREVEEGFEIDLTISRGKEVKVLSIPITINDIFDGEQTQGTVKVVLEADGQETILLNRVVLAEEFPLRIEARGTGKGSVEVYLDDVAQYQVEIDFSTEGR</sequence>
<evidence type="ECO:0000256" key="9">
    <source>
        <dbReference type="PROSITE-ProRule" id="PRU10141"/>
    </source>
</evidence>
<dbReference type="Gene3D" id="3.30.10.20">
    <property type="match status" value="3"/>
</dbReference>
<dbReference type="SMART" id="SM00220">
    <property type="entry name" value="S_TKc"/>
    <property type="match status" value="1"/>
</dbReference>
<feature type="binding site" evidence="9">
    <location>
        <position position="42"/>
    </location>
    <ligand>
        <name>ATP</name>
        <dbReference type="ChEBI" id="CHEBI:30616"/>
    </ligand>
</feature>
<dbReference type="InterPro" id="IPR005543">
    <property type="entry name" value="PASTA_dom"/>
</dbReference>
<dbReference type="InterPro" id="IPR017441">
    <property type="entry name" value="Protein_kinase_ATP_BS"/>
</dbReference>
<dbReference type="FunFam" id="3.30.200.20:FF:000035">
    <property type="entry name" value="Serine/threonine protein kinase Stk1"/>
    <property type="match status" value="1"/>
</dbReference>
<evidence type="ECO:0000256" key="4">
    <source>
        <dbReference type="ARBA" id="ARBA00022741"/>
    </source>
</evidence>
<dbReference type="PANTHER" id="PTHR43289">
    <property type="entry name" value="MITOGEN-ACTIVATED PROTEIN KINASE KINASE KINASE 20-RELATED"/>
    <property type="match status" value="1"/>
</dbReference>
<dbReference type="Gene3D" id="1.10.510.10">
    <property type="entry name" value="Transferase(Phosphotransferase) domain 1"/>
    <property type="match status" value="1"/>
</dbReference>
<dbReference type="InterPro" id="IPR000719">
    <property type="entry name" value="Prot_kinase_dom"/>
</dbReference>
<evidence type="ECO:0000256" key="8">
    <source>
        <dbReference type="ARBA" id="ARBA00048679"/>
    </source>
</evidence>
<dbReference type="Pfam" id="PF00069">
    <property type="entry name" value="Pkinase"/>
    <property type="match status" value="1"/>
</dbReference>
<keyword evidence="10" id="KW-0472">Membrane</keyword>
<keyword evidence="2" id="KW-0723">Serine/threonine-protein kinase</keyword>
<dbReference type="Pfam" id="PF03793">
    <property type="entry name" value="PASTA"/>
    <property type="match status" value="3"/>
</dbReference>
<dbReference type="AlphaFoldDB" id="A0A7X5KLI5"/>
<dbReference type="PROSITE" id="PS50011">
    <property type="entry name" value="PROTEIN_KINASE_DOM"/>
    <property type="match status" value="1"/>
</dbReference>
<keyword evidence="14" id="KW-1185">Reference proteome</keyword>
<evidence type="ECO:0000313" key="14">
    <source>
        <dbReference type="Proteomes" id="UP000461585"/>
    </source>
</evidence>
<evidence type="ECO:0000313" key="13">
    <source>
        <dbReference type="EMBL" id="NDL66886.1"/>
    </source>
</evidence>
<dbReference type="Gene3D" id="3.30.200.20">
    <property type="entry name" value="Phosphorylase Kinase, domain 1"/>
    <property type="match status" value="1"/>
</dbReference>
<reference evidence="13 14" key="1">
    <citation type="submission" date="2020-01" db="EMBL/GenBank/DDBJ databases">
        <title>Anaeroalcalibacter tamaniensis gen. nov., sp. nov., moderately halophilic strictly anaerobic fermenter bacterium from mud volcano of Taman peninsula.</title>
        <authorList>
            <person name="Frolova A."/>
            <person name="Merkel A.Y."/>
            <person name="Slobodkin A.I."/>
        </authorList>
    </citation>
    <scope>NUCLEOTIDE SEQUENCE [LARGE SCALE GENOMIC DNA]</scope>
    <source>
        <strain evidence="13 14">F-3ap</strain>
    </source>
</reference>
<name>A0A7X5KLI5_9FIRM</name>
<evidence type="ECO:0000259" key="12">
    <source>
        <dbReference type="PROSITE" id="PS51178"/>
    </source>
</evidence>
<feature type="transmembrane region" description="Helical" evidence="10">
    <location>
        <begin position="322"/>
        <end position="343"/>
    </location>
</feature>
<evidence type="ECO:0000256" key="7">
    <source>
        <dbReference type="ARBA" id="ARBA00047899"/>
    </source>
</evidence>
<dbReference type="InterPro" id="IPR011009">
    <property type="entry name" value="Kinase-like_dom_sf"/>
</dbReference>
<feature type="domain" description="PASTA" evidence="12">
    <location>
        <begin position="419"/>
        <end position="485"/>
    </location>
</feature>
<dbReference type="PANTHER" id="PTHR43289:SF34">
    <property type="entry name" value="SERINE_THREONINE-PROTEIN KINASE YBDM-RELATED"/>
    <property type="match status" value="1"/>
</dbReference>
<evidence type="ECO:0000256" key="6">
    <source>
        <dbReference type="ARBA" id="ARBA00022840"/>
    </source>
</evidence>
<accession>A0A7X5KLI5</accession>
<evidence type="ECO:0000259" key="11">
    <source>
        <dbReference type="PROSITE" id="PS50011"/>
    </source>
</evidence>
<dbReference type="EC" id="2.7.11.1" evidence="1"/>
<keyword evidence="6 9" id="KW-0067">ATP-binding</keyword>
<gene>
    <name evidence="13" type="primary">pknB</name>
    <name evidence="13" type="ORF">GXN74_03880</name>
</gene>
<feature type="domain" description="Protein kinase" evidence="11">
    <location>
        <begin position="13"/>
        <end position="280"/>
    </location>
</feature>
<evidence type="ECO:0000256" key="5">
    <source>
        <dbReference type="ARBA" id="ARBA00022777"/>
    </source>
</evidence>
<comment type="catalytic activity">
    <reaction evidence="8">
        <text>L-seryl-[protein] + ATP = O-phospho-L-seryl-[protein] + ADP + H(+)</text>
        <dbReference type="Rhea" id="RHEA:17989"/>
        <dbReference type="Rhea" id="RHEA-COMP:9863"/>
        <dbReference type="Rhea" id="RHEA-COMP:11604"/>
        <dbReference type="ChEBI" id="CHEBI:15378"/>
        <dbReference type="ChEBI" id="CHEBI:29999"/>
        <dbReference type="ChEBI" id="CHEBI:30616"/>
        <dbReference type="ChEBI" id="CHEBI:83421"/>
        <dbReference type="ChEBI" id="CHEBI:456216"/>
        <dbReference type="EC" id="2.7.11.1"/>
    </reaction>
</comment>
<evidence type="ECO:0000256" key="10">
    <source>
        <dbReference type="SAM" id="Phobius"/>
    </source>
</evidence>
<evidence type="ECO:0000256" key="3">
    <source>
        <dbReference type="ARBA" id="ARBA00022679"/>
    </source>
</evidence>
<dbReference type="SUPFAM" id="SSF56112">
    <property type="entry name" value="Protein kinase-like (PK-like)"/>
    <property type="match status" value="1"/>
</dbReference>
<organism evidence="13 14">
    <name type="scientific">Anaerotalea alkaliphila</name>
    <dbReference type="NCBI Taxonomy" id="2662126"/>
    <lineage>
        <taxon>Bacteria</taxon>
        <taxon>Bacillati</taxon>
        <taxon>Bacillota</taxon>
        <taxon>Clostridia</taxon>
        <taxon>Eubacteriales</taxon>
        <taxon>Anaerotalea</taxon>
    </lineage>
</organism>
<dbReference type="GO" id="GO:0004674">
    <property type="term" value="F:protein serine/threonine kinase activity"/>
    <property type="evidence" value="ECO:0007669"/>
    <property type="project" value="UniProtKB-KW"/>
</dbReference>
<feature type="domain" description="PASTA" evidence="12">
    <location>
        <begin position="488"/>
        <end position="555"/>
    </location>
</feature>
<keyword evidence="5 13" id="KW-0418">Kinase</keyword>
<proteinExistence type="predicted"/>
<dbReference type="CDD" id="cd06577">
    <property type="entry name" value="PASTA_pknB"/>
    <property type="match status" value="3"/>
</dbReference>
<dbReference type="FunFam" id="1.10.510.10:FF:000021">
    <property type="entry name" value="Serine/threonine protein kinase"/>
    <property type="match status" value="1"/>
</dbReference>
<dbReference type="GO" id="GO:0005524">
    <property type="term" value="F:ATP binding"/>
    <property type="evidence" value="ECO:0007669"/>
    <property type="project" value="UniProtKB-UniRule"/>
</dbReference>
<keyword evidence="4 9" id="KW-0547">Nucleotide-binding</keyword>
<dbReference type="PROSITE" id="PS00108">
    <property type="entry name" value="PROTEIN_KINASE_ST"/>
    <property type="match status" value="1"/>
</dbReference>
<keyword evidence="3" id="KW-0808">Transferase</keyword>
<protein>
    <recommendedName>
        <fullName evidence="1">non-specific serine/threonine protein kinase</fullName>
        <ecNumber evidence="1">2.7.11.1</ecNumber>
    </recommendedName>
</protein>
<dbReference type="EMBL" id="JAAEEH010000007">
    <property type="protein sequence ID" value="NDL66886.1"/>
    <property type="molecule type" value="Genomic_DNA"/>
</dbReference>